<dbReference type="InterPro" id="IPR019464">
    <property type="entry name" value="ELL_N"/>
</dbReference>
<dbReference type="Proteomes" id="UP000565441">
    <property type="component" value="Unassembled WGS sequence"/>
</dbReference>
<feature type="compositionally biased region" description="Polar residues" evidence="1">
    <location>
        <begin position="680"/>
        <end position="694"/>
    </location>
</feature>
<gene>
    <name evidence="3" type="ORF">D9615_002475</name>
</gene>
<reference evidence="3 4" key="1">
    <citation type="journal article" date="2020" name="ISME J.">
        <title>Uncovering the hidden diversity of litter-decomposition mechanisms in mushroom-forming fungi.</title>
        <authorList>
            <person name="Floudas D."/>
            <person name="Bentzer J."/>
            <person name="Ahren D."/>
            <person name="Johansson T."/>
            <person name="Persson P."/>
            <person name="Tunlid A."/>
        </authorList>
    </citation>
    <scope>NUCLEOTIDE SEQUENCE [LARGE SCALE GENOMIC DNA]</scope>
    <source>
        <strain evidence="3 4">CBS 661.87</strain>
    </source>
</reference>
<feature type="compositionally biased region" description="Basic and acidic residues" evidence="1">
    <location>
        <begin position="121"/>
        <end position="136"/>
    </location>
</feature>
<accession>A0A8H5M9N0</accession>
<sequence>MPLPEASLSLGPHTHPGESEHSKPKVAMLVRLSTETLDAIQALGEKPAMDFEFGDAPGIHIGGTFYPMRPLREETPHELYLRTHSSSKPSAPLKLYANVAGKFTIEHDKLGDNLKDKIREKTQDAAKQRDDRRTKFIDTPPVLPTNKTKKRKEPPTSSMFRNAIRPSDQAKLNASASSSAAAARVSSPAPPPPPPRKPADPSLRRRLVHCIAIQERTRDQIVKMVAGADCDASRRREVLDALEDVGEQTSSTKKGENTGSKTWRLKTEAWKEVRPYEWPKLPEQERINLARTGRQKLSSLGIKQTDPLWEHFTFRASTTTASAAPPAGPSRTAAGTLDGEAKKAEIAPKRGVSSKEAKEKPKAKADVKAEILMKDESIKARASNANGKSREVEGGSQAAARPAATGGSRKVPGSGFRIGKSTSSDVHNTTEGSSRPAVSQGKVVDRDAKASRPSLPAKPTAPNLQSSIKEKTGGSTVPPQRIRILRESDAGFGSDYDRERGADRSRDVAKSKVTLKQGGEERRKVDSPMLKRKQMHPDGDDSEVPTSASAPQKKRRTESGAVATSSSSKPKDLLLPMKPELAPPQPRTKIRKDPSPLPQPPPLPKINKKENPAPRPSAAVREGKMSPPESVSSTQSYSRGRSEAKANGATKRRRSPIYTSSSEDEGEIRRRRDAPLRTLPMTTTHHSTVPTSAQPRPRVREPRPLPTDHAGLRARYSATYNEYMAVFAQMVGQKTKIDTMLRNGDSGSTTDSDGDAELMDSEDLARLSVEYKRLHEELETIRSMFPEAQ</sequence>
<feature type="compositionally biased region" description="Polar residues" evidence="1">
    <location>
        <begin position="420"/>
        <end position="437"/>
    </location>
</feature>
<feature type="compositionally biased region" description="Basic and acidic residues" evidence="1">
    <location>
        <begin position="339"/>
        <end position="379"/>
    </location>
</feature>
<feature type="domain" description="RNA polymerase II elongation factor ELL N-terminal" evidence="2">
    <location>
        <begin position="85"/>
        <end position="297"/>
    </location>
</feature>
<comment type="caution">
    <text evidence="3">The sequence shown here is derived from an EMBL/GenBank/DDBJ whole genome shotgun (WGS) entry which is preliminary data.</text>
</comment>
<feature type="compositionally biased region" description="Low complexity" evidence="1">
    <location>
        <begin position="565"/>
        <end position="579"/>
    </location>
</feature>
<feature type="region of interest" description="Disordered" evidence="1">
    <location>
        <begin position="319"/>
        <end position="709"/>
    </location>
</feature>
<evidence type="ECO:0000313" key="3">
    <source>
        <dbReference type="EMBL" id="KAF5385882.1"/>
    </source>
</evidence>
<organism evidence="3 4">
    <name type="scientific">Tricholomella constricta</name>
    <dbReference type="NCBI Taxonomy" id="117010"/>
    <lineage>
        <taxon>Eukaryota</taxon>
        <taxon>Fungi</taxon>
        <taxon>Dikarya</taxon>
        <taxon>Basidiomycota</taxon>
        <taxon>Agaricomycotina</taxon>
        <taxon>Agaricomycetes</taxon>
        <taxon>Agaricomycetidae</taxon>
        <taxon>Agaricales</taxon>
        <taxon>Tricholomatineae</taxon>
        <taxon>Lyophyllaceae</taxon>
        <taxon>Tricholomella</taxon>
    </lineage>
</organism>
<proteinExistence type="predicted"/>
<feature type="region of interest" description="Disordered" evidence="1">
    <location>
        <begin position="1"/>
        <end position="24"/>
    </location>
</feature>
<protein>
    <recommendedName>
        <fullName evidence="2">RNA polymerase II elongation factor ELL N-terminal domain-containing protein</fullName>
    </recommendedName>
</protein>
<evidence type="ECO:0000259" key="2">
    <source>
        <dbReference type="Pfam" id="PF10390"/>
    </source>
</evidence>
<dbReference type="GO" id="GO:0006368">
    <property type="term" value="P:transcription elongation by RNA polymerase II"/>
    <property type="evidence" value="ECO:0007669"/>
    <property type="project" value="InterPro"/>
</dbReference>
<feature type="compositionally biased region" description="Basic and acidic residues" evidence="1">
    <location>
        <begin position="484"/>
        <end position="510"/>
    </location>
</feature>
<name>A0A8H5M9N0_9AGAR</name>
<evidence type="ECO:0000313" key="4">
    <source>
        <dbReference type="Proteomes" id="UP000565441"/>
    </source>
</evidence>
<dbReference type="SUPFAM" id="SSF46785">
    <property type="entry name" value="Winged helix' DNA-binding domain"/>
    <property type="match status" value="1"/>
</dbReference>
<dbReference type="AlphaFoldDB" id="A0A8H5M9N0"/>
<feature type="compositionally biased region" description="Pro residues" evidence="1">
    <location>
        <begin position="595"/>
        <end position="604"/>
    </location>
</feature>
<dbReference type="InterPro" id="IPR042065">
    <property type="entry name" value="E3_ELL-like"/>
</dbReference>
<dbReference type="EMBL" id="JAACJP010000003">
    <property type="protein sequence ID" value="KAF5385882.1"/>
    <property type="molecule type" value="Genomic_DNA"/>
</dbReference>
<keyword evidence="4" id="KW-1185">Reference proteome</keyword>
<feature type="compositionally biased region" description="Low complexity" evidence="1">
    <location>
        <begin position="174"/>
        <end position="187"/>
    </location>
</feature>
<dbReference type="OrthoDB" id="2587563at2759"/>
<dbReference type="Gene3D" id="1.10.10.2670">
    <property type="entry name" value="E3 ubiquitin-protein ligase"/>
    <property type="match status" value="1"/>
</dbReference>
<dbReference type="Pfam" id="PF10390">
    <property type="entry name" value="ELL"/>
    <property type="match status" value="1"/>
</dbReference>
<dbReference type="GO" id="GO:0008023">
    <property type="term" value="C:transcription elongation factor complex"/>
    <property type="evidence" value="ECO:0007669"/>
    <property type="project" value="InterPro"/>
</dbReference>
<evidence type="ECO:0000256" key="1">
    <source>
        <dbReference type="SAM" id="MobiDB-lite"/>
    </source>
</evidence>
<feature type="compositionally biased region" description="Polar residues" evidence="1">
    <location>
        <begin position="629"/>
        <end position="639"/>
    </location>
</feature>
<dbReference type="InterPro" id="IPR036390">
    <property type="entry name" value="WH_DNA-bd_sf"/>
</dbReference>
<feature type="compositionally biased region" description="Low complexity" evidence="1">
    <location>
        <begin position="319"/>
        <end position="336"/>
    </location>
</feature>
<feature type="region of interest" description="Disordered" evidence="1">
    <location>
        <begin position="121"/>
        <end position="204"/>
    </location>
</feature>
<feature type="compositionally biased region" description="Polar residues" evidence="1">
    <location>
        <begin position="462"/>
        <end position="478"/>
    </location>
</feature>